<evidence type="ECO:0000256" key="2">
    <source>
        <dbReference type="ARBA" id="ARBA00022771"/>
    </source>
</evidence>
<organism evidence="7 8">
    <name type="scientific">Trypanosoma conorhini</name>
    <dbReference type="NCBI Taxonomy" id="83891"/>
    <lineage>
        <taxon>Eukaryota</taxon>
        <taxon>Discoba</taxon>
        <taxon>Euglenozoa</taxon>
        <taxon>Kinetoplastea</taxon>
        <taxon>Metakinetoplastina</taxon>
        <taxon>Trypanosomatida</taxon>
        <taxon>Trypanosomatidae</taxon>
        <taxon>Trypanosoma</taxon>
    </lineage>
</organism>
<dbReference type="EMBL" id="MKKU01000202">
    <property type="protein sequence ID" value="RNF19560.1"/>
    <property type="molecule type" value="Genomic_DNA"/>
</dbReference>
<dbReference type="PROSITE" id="PS50089">
    <property type="entry name" value="ZF_RING_2"/>
    <property type="match status" value="1"/>
</dbReference>
<protein>
    <recommendedName>
        <fullName evidence="6">RING-type domain-containing protein</fullName>
    </recommendedName>
</protein>
<keyword evidence="1" id="KW-0479">Metal-binding</keyword>
<dbReference type="Pfam" id="PF13923">
    <property type="entry name" value="zf-C3HC4_2"/>
    <property type="match status" value="1"/>
</dbReference>
<dbReference type="InterPro" id="IPR017907">
    <property type="entry name" value="Znf_RING_CS"/>
</dbReference>
<feature type="region of interest" description="Disordered" evidence="5">
    <location>
        <begin position="139"/>
        <end position="207"/>
    </location>
</feature>
<dbReference type="InterPro" id="IPR013083">
    <property type="entry name" value="Znf_RING/FYVE/PHD"/>
</dbReference>
<dbReference type="GO" id="GO:0008270">
    <property type="term" value="F:zinc ion binding"/>
    <property type="evidence" value="ECO:0007669"/>
    <property type="project" value="UniProtKB-KW"/>
</dbReference>
<feature type="region of interest" description="Disordered" evidence="5">
    <location>
        <begin position="294"/>
        <end position="315"/>
    </location>
</feature>
<evidence type="ECO:0000313" key="8">
    <source>
        <dbReference type="Proteomes" id="UP000284403"/>
    </source>
</evidence>
<dbReference type="PROSITE" id="PS00518">
    <property type="entry name" value="ZF_RING_1"/>
    <property type="match status" value="1"/>
</dbReference>
<keyword evidence="8" id="KW-1185">Reference proteome</keyword>
<feature type="domain" description="RING-type" evidence="6">
    <location>
        <begin position="16"/>
        <end position="54"/>
    </location>
</feature>
<evidence type="ECO:0000256" key="4">
    <source>
        <dbReference type="PROSITE-ProRule" id="PRU00175"/>
    </source>
</evidence>
<dbReference type="OrthoDB" id="273771at2759"/>
<dbReference type="SMART" id="SM00184">
    <property type="entry name" value="RING"/>
    <property type="match status" value="2"/>
</dbReference>
<evidence type="ECO:0000256" key="1">
    <source>
        <dbReference type="ARBA" id="ARBA00022723"/>
    </source>
</evidence>
<dbReference type="SUPFAM" id="SSF57850">
    <property type="entry name" value="RING/U-box"/>
    <property type="match status" value="1"/>
</dbReference>
<comment type="caution">
    <text evidence="7">The sequence shown here is derived from an EMBL/GenBank/DDBJ whole genome shotgun (WGS) entry which is preliminary data.</text>
</comment>
<reference evidence="7 8" key="1">
    <citation type="journal article" date="2018" name="BMC Genomics">
        <title>Genomic comparison of Trypanosoma conorhini and Trypanosoma rangeli to Trypanosoma cruzi strains of high and low virulence.</title>
        <authorList>
            <person name="Bradwell K.R."/>
            <person name="Koparde V.N."/>
            <person name="Matveyev A.V."/>
            <person name="Serrano M.G."/>
            <person name="Alves J.M."/>
            <person name="Parikh H."/>
            <person name="Huang B."/>
            <person name="Lee V."/>
            <person name="Espinosa-Alvarez O."/>
            <person name="Ortiz P.A."/>
            <person name="Costa-Martins A.G."/>
            <person name="Teixeira M.M."/>
            <person name="Buck G.A."/>
        </authorList>
    </citation>
    <scope>NUCLEOTIDE SEQUENCE [LARGE SCALE GENOMIC DNA]</scope>
    <source>
        <strain evidence="7 8">025E</strain>
    </source>
</reference>
<dbReference type="AlphaFoldDB" id="A0A422PP97"/>
<dbReference type="RefSeq" id="XP_029228882.1">
    <property type="nucleotide sequence ID" value="XM_029371006.1"/>
</dbReference>
<gene>
    <name evidence="7" type="ORF">Tco025E_04094</name>
</gene>
<keyword evidence="2 4" id="KW-0863">Zinc-finger</keyword>
<feature type="compositionally biased region" description="Low complexity" evidence="5">
    <location>
        <begin position="191"/>
        <end position="207"/>
    </location>
</feature>
<name>A0A422PP97_9TRYP</name>
<accession>A0A422PP97</accession>
<proteinExistence type="predicted"/>
<evidence type="ECO:0000313" key="7">
    <source>
        <dbReference type="EMBL" id="RNF19560.1"/>
    </source>
</evidence>
<dbReference type="Gene3D" id="3.30.40.10">
    <property type="entry name" value="Zinc/RING finger domain, C3HC4 (zinc finger)"/>
    <property type="match status" value="1"/>
</dbReference>
<keyword evidence="3" id="KW-0862">Zinc</keyword>
<evidence type="ECO:0000259" key="6">
    <source>
        <dbReference type="PROSITE" id="PS50089"/>
    </source>
</evidence>
<sequence>MAAHALLQVAEKNLVCNVCYALLRSPVVFSCGHVFCKRCAERSIEERPRCPLCNHAVASRRAIAPLPTLARLMVLVHDVAKTLRLRRAAQLSAAAAAAAAAAAGNSPPPRLTESLAPGDAAVDDFSLTAVVRDRLASASTVSGGGGLLPARTPSLHRGGSVAATQSLRASPPPAPMPAGGFVGCDETETQRMSSRSPTASSSSSASRRSYRQCVAVRRDGGGPAAAGAYEHVGCCALCGLDIADRAQVRRFLRQLLRADPTCDHLRLRQLNEVMLSDFLGPMWDLRLATRGREHAARGMGRKRGRSSSASPPSSSSTLLVHQACLEWCVLHRRVRDAATLKLALTGTQQQQLEGSSCASACAFCAARGRCLVVCGSCQRRAYHYSCALLTGAGVCNISAETMSLVCATCLRKREERQAEEEEEEAEAGLMLW</sequence>
<dbReference type="Proteomes" id="UP000284403">
    <property type="component" value="Unassembled WGS sequence"/>
</dbReference>
<evidence type="ECO:0000256" key="3">
    <source>
        <dbReference type="ARBA" id="ARBA00022833"/>
    </source>
</evidence>
<dbReference type="GeneID" id="40317705"/>
<dbReference type="InterPro" id="IPR001841">
    <property type="entry name" value="Znf_RING"/>
</dbReference>
<evidence type="ECO:0000256" key="5">
    <source>
        <dbReference type="SAM" id="MobiDB-lite"/>
    </source>
</evidence>
<feature type="compositionally biased region" description="Low complexity" evidence="5">
    <location>
        <begin position="306"/>
        <end position="315"/>
    </location>
</feature>
<dbReference type="PANTHER" id="PTHR23327">
    <property type="entry name" value="RING FINGER PROTEIN 127"/>
    <property type="match status" value="1"/>
</dbReference>